<feature type="region of interest" description="Disordered" evidence="1">
    <location>
        <begin position="56"/>
        <end position="107"/>
    </location>
</feature>
<dbReference type="InterPro" id="IPR050378">
    <property type="entry name" value="Metallo-dep_Hydrolases_sf"/>
</dbReference>
<organism evidence="2 3">
    <name type="scientific">Rattus norvegicus</name>
    <name type="common">Rat</name>
    <dbReference type="NCBI Taxonomy" id="10116"/>
    <lineage>
        <taxon>Eukaryota</taxon>
        <taxon>Metazoa</taxon>
        <taxon>Chordata</taxon>
        <taxon>Craniata</taxon>
        <taxon>Vertebrata</taxon>
        <taxon>Euteleostomi</taxon>
        <taxon>Mammalia</taxon>
        <taxon>Eutheria</taxon>
        <taxon>Euarchontoglires</taxon>
        <taxon>Glires</taxon>
        <taxon>Rodentia</taxon>
        <taxon>Myomorpha</taxon>
        <taxon>Muroidea</taxon>
        <taxon>Muridae</taxon>
        <taxon>Murinae</taxon>
        <taxon>Rattus</taxon>
    </lineage>
</organism>
<reference evidence="3" key="1">
    <citation type="submission" date="2005-09" db="EMBL/GenBank/DDBJ databases">
        <authorList>
            <person name="Mural R.J."/>
            <person name="Li P.W."/>
            <person name="Adams M.D."/>
            <person name="Amanatides P.G."/>
            <person name="Baden-Tillson H."/>
            <person name="Barnstead M."/>
            <person name="Chin S.H."/>
            <person name="Dew I."/>
            <person name="Evans C.A."/>
            <person name="Ferriera S."/>
            <person name="Flanigan M."/>
            <person name="Fosler C."/>
            <person name="Glodek A."/>
            <person name="Gu Z."/>
            <person name="Holt R.A."/>
            <person name="Jennings D."/>
            <person name="Kraft C.L."/>
            <person name="Lu F."/>
            <person name="Nguyen T."/>
            <person name="Nusskern D.R."/>
            <person name="Pfannkoch C.M."/>
            <person name="Sitter C."/>
            <person name="Sutton G.G."/>
            <person name="Venter J.C."/>
            <person name="Wang Z."/>
            <person name="Woodage T."/>
            <person name="Zheng X.H."/>
            <person name="Zhong F."/>
        </authorList>
    </citation>
    <scope>NUCLEOTIDE SEQUENCE [LARGE SCALE GENOMIC DNA]</scope>
    <source>
        <strain>BN</strain>
        <strain evidence="3">Sprague-Dawley</strain>
    </source>
</reference>
<evidence type="ECO:0000313" key="2">
    <source>
        <dbReference type="EMBL" id="EDL76498.1"/>
    </source>
</evidence>
<sequence length="205" mass="22029">MASGRRGWDSSHEDDLPVYLARPGTTDQVPRQKYGGMFCNVEGAFESKTLDFDALSVGQRGAKTPRSSQGSGRGAGNRPGVEGDTRRGPGREESREPVPESPKPAGVEIRSATGKEVLQNLGPKDKSDRLLIKGGRIVNDDQSFYADIYMEDGLIKQIGDNLIVSLVMKNKLLWVICTTLGTSKVCHCAGTLCSTQVFPMPGAAS</sequence>
<gene>
    <name evidence="2 4" type="primary">Dpysl3</name>
    <name evidence="2" type="ORF">rCG_49374</name>
</gene>
<feature type="compositionally biased region" description="Basic and acidic residues" evidence="1">
    <location>
        <begin position="81"/>
        <end position="98"/>
    </location>
</feature>
<feature type="compositionally biased region" description="Basic and acidic residues" evidence="1">
    <location>
        <begin position="1"/>
        <end position="15"/>
    </location>
</feature>
<dbReference type="PANTHER" id="PTHR11647:SF57">
    <property type="entry name" value="DIHYDROPYRIMIDINASE-RELATED PROTEIN 3"/>
    <property type="match status" value="1"/>
</dbReference>
<dbReference type="AlphaFoldDB" id="A6J3L6"/>
<evidence type="ECO:0000313" key="4">
    <source>
        <dbReference type="RGD" id="2410"/>
    </source>
</evidence>
<name>A6J3L6_RAT</name>
<dbReference type="PANTHER" id="PTHR11647">
    <property type="entry name" value="HYDRANTOINASE/DIHYDROPYRIMIDINASE FAMILY MEMBER"/>
    <property type="match status" value="1"/>
</dbReference>
<dbReference type="SUPFAM" id="SSF51338">
    <property type="entry name" value="Composite domain of metallo-dependent hydrolases"/>
    <property type="match status" value="1"/>
</dbReference>
<dbReference type="InterPro" id="IPR011059">
    <property type="entry name" value="Metal-dep_hydrolase_composite"/>
</dbReference>
<proteinExistence type="predicted"/>
<dbReference type="Proteomes" id="UP000234681">
    <property type="component" value="Chromosome 18"/>
</dbReference>
<accession>A6J3L6</accession>
<feature type="region of interest" description="Disordered" evidence="1">
    <location>
        <begin position="1"/>
        <end position="31"/>
    </location>
</feature>
<evidence type="ECO:0000256" key="1">
    <source>
        <dbReference type="SAM" id="MobiDB-lite"/>
    </source>
</evidence>
<dbReference type="GO" id="GO:0016810">
    <property type="term" value="F:hydrolase activity, acting on carbon-nitrogen (but not peptide) bonds"/>
    <property type="evidence" value="ECO:0007669"/>
    <property type="project" value="InterPro"/>
</dbReference>
<evidence type="ECO:0000313" key="3">
    <source>
        <dbReference type="Proteomes" id="UP000234681"/>
    </source>
</evidence>
<dbReference type="RGD" id="2410">
    <property type="gene designation" value="Dpysl3"/>
</dbReference>
<dbReference type="EMBL" id="CH473974">
    <property type="protein sequence ID" value="EDL76498.1"/>
    <property type="molecule type" value="Genomic_DNA"/>
</dbReference>
<protein>
    <submittedName>
        <fullName evidence="2">Dihydropyrimidinase-like 3, isoform CRA_a</fullName>
    </submittedName>
</protein>
<dbReference type="Gene3D" id="2.30.40.10">
    <property type="entry name" value="Urease, subunit C, domain 1"/>
    <property type="match status" value="1"/>
</dbReference>